<dbReference type="PROSITE" id="PS51257">
    <property type="entry name" value="PROKAR_LIPOPROTEIN"/>
    <property type="match status" value="1"/>
</dbReference>
<proteinExistence type="predicted"/>
<dbReference type="RefSeq" id="WP_303276674.1">
    <property type="nucleotide sequence ID" value="NZ_JAUOEK010000056.1"/>
</dbReference>
<reference evidence="2" key="1">
    <citation type="submission" date="2023-07" db="EMBL/GenBank/DDBJ databases">
        <title>Two novel species in the genus Flavivirga.</title>
        <authorList>
            <person name="Kwon K."/>
        </authorList>
    </citation>
    <scope>NUCLEOTIDE SEQUENCE</scope>
    <source>
        <strain evidence="2">KCTC 52353</strain>
    </source>
</reference>
<evidence type="ECO:0000313" key="2">
    <source>
        <dbReference type="EMBL" id="MDO5968988.1"/>
    </source>
</evidence>
<evidence type="ECO:0000256" key="1">
    <source>
        <dbReference type="SAM" id="Phobius"/>
    </source>
</evidence>
<feature type="transmembrane region" description="Helical" evidence="1">
    <location>
        <begin position="12"/>
        <end position="32"/>
    </location>
</feature>
<sequence length="410" mass="46014">MYRIKASSLINAIFTCLMISVFSGCLVLISYYQNMLNDLLYTHEDLIQRNDSSFNYLISNLETVSYDQMKEIDVFGDEVLSYIQKKHWGFYDILISKTQFKNDTVTKTALVGQKSYISNNIALYVTDYDRPLKLSGKMTILGQIKVPNGKTELAYINGQKGNKLMLKGQQLKSGDKLPKIEKDVTIEFSKFKPVSLSSLGKDIHVINGFDEATKVIDVEDIGELRDMVCKGNIVLTSNNTLNIAPTASLNDVIISAPSVTIKSGFKGNIQIIAKEHVTIDENVELHYPSSIYIKNDNDDVLVEIRENSTIAGGIVIDGDIYNASLNRSLTIEENATVIGNVYCYGNTQLKGKVIGNIYTDKFFLKTESSNYENVILNGTINRDSLPSDFIELPLFKNNSNEKIYEIIKEF</sequence>
<comment type="caution">
    <text evidence="2">The sequence shown here is derived from an EMBL/GenBank/DDBJ whole genome shotgun (WGS) entry which is preliminary data.</text>
</comment>
<accession>A0ABT8W799</accession>
<organism evidence="2 3">
    <name type="scientific">Flavivirga aquimarina</name>
    <dbReference type="NCBI Taxonomy" id="2027862"/>
    <lineage>
        <taxon>Bacteria</taxon>
        <taxon>Pseudomonadati</taxon>
        <taxon>Bacteroidota</taxon>
        <taxon>Flavobacteriia</taxon>
        <taxon>Flavobacteriales</taxon>
        <taxon>Flavobacteriaceae</taxon>
        <taxon>Flavivirga</taxon>
    </lineage>
</organism>
<keyword evidence="1" id="KW-0812">Transmembrane</keyword>
<evidence type="ECO:0000313" key="3">
    <source>
        <dbReference type="Proteomes" id="UP001176883"/>
    </source>
</evidence>
<keyword evidence="1" id="KW-1133">Transmembrane helix</keyword>
<protein>
    <submittedName>
        <fullName evidence="2">Polymer-forming cytoskeletal protein</fullName>
    </submittedName>
</protein>
<name>A0ABT8W799_9FLAO</name>
<dbReference type="Proteomes" id="UP001176883">
    <property type="component" value="Unassembled WGS sequence"/>
</dbReference>
<keyword evidence="3" id="KW-1185">Reference proteome</keyword>
<gene>
    <name evidence="2" type="ORF">Q4Q35_04135</name>
</gene>
<dbReference type="EMBL" id="JAUOEK010000056">
    <property type="protein sequence ID" value="MDO5968988.1"/>
    <property type="molecule type" value="Genomic_DNA"/>
</dbReference>
<keyword evidence="1" id="KW-0472">Membrane</keyword>